<dbReference type="InterPro" id="IPR016039">
    <property type="entry name" value="Thiolase-like"/>
</dbReference>
<dbReference type="GO" id="GO:0016747">
    <property type="term" value="F:acyltransferase activity, transferring groups other than amino-acyl groups"/>
    <property type="evidence" value="ECO:0007669"/>
    <property type="project" value="InterPro"/>
</dbReference>
<proteinExistence type="predicted"/>
<dbReference type="InterPro" id="IPR055140">
    <property type="entry name" value="Thiolase_C_2"/>
</dbReference>
<dbReference type="Proteomes" id="UP001165378">
    <property type="component" value="Unassembled WGS sequence"/>
</dbReference>
<feature type="domain" description="Thiolase C-terminal" evidence="1">
    <location>
        <begin position="251"/>
        <end position="392"/>
    </location>
</feature>
<dbReference type="SUPFAM" id="SSF53901">
    <property type="entry name" value="Thiolase-like"/>
    <property type="match status" value="2"/>
</dbReference>
<keyword evidence="3" id="KW-1185">Reference proteome</keyword>
<dbReference type="EMBL" id="JAKFHA010000001">
    <property type="protein sequence ID" value="MCF2525927.1"/>
    <property type="molecule type" value="Genomic_DNA"/>
</dbReference>
<sequence>MQGRPPRTDQGRAAALVGLGETETGKVYGRTARDFAAEAVRRAAADAGLRLADLDGLLVASGLRHDLDLTLANALGLTDLRLLSQVNAFGATAGAMVQYAAEAVLSGAAVAVACVFADAPLRPGKSTGVAYSTDRPLPPGLPGLRAAAGVFGVNTLYALAARRHMEAYGTTSEQLGAIAVQQRAWAVHNPRAQMRDPLTLADHQASRWIAEPLHLLDCCLVSNGGTAVIVTSPERAADLPAAPVYIWGYGQGHPGNRYMRGSDFGLRTGAAAAGPAALAMAGIGLDDIGMLQLYDCYTFTVLVTLEDYGFCKKGEGGDLAASGILGPGGSLPTNTGGGQLSASYLWGMTPLAEAVNQLRGRAEPERLVRDVDFAMVSGNGGILDHHSTLILSGHDRRTAGRP</sequence>
<protein>
    <submittedName>
        <fullName evidence="2">Thiolase family protein</fullName>
    </submittedName>
</protein>
<evidence type="ECO:0000313" key="3">
    <source>
        <dbReference type="Proteomes" id="UP001165378"/>
    </source>
</evidence>
<dbReference type="RefSeq" id="WP_235049998.1">
    <property type="nucleotide sequence ID" value="NZ_JAKFHA010000001.1"/>
</dbReference>
<dbReference type="Gene3D" id="3.40.47.10">
    <property type="match status" value="1"/>
</dbReference>
<evidence type="ECO:0000313" key="2">
    <source>
        <dbReference type="EMBL" id="MCF2525927.1"/>
    </source>
</evidence>
<dbReference type="PIRSF" id="PIRSF000429">
    <property type="entry name" value="Ac-CoA_Ac_transf"/>
    <property type="match status" value="1"/>
</dbReference>
<gene>
    <name evidence="2" type="ORF">LZ495_01635</name>
</gene>
<dbReference type="InterPro" id="IPR002155">
    <property type="entry name" value="Thiolase"/>
</dbReference>
<dbReference type="CDD" id="cd00829">
    <property type="entry name" value="SCP-x_thiolase"/>
    <property type="match status" value="1"/>
</dbReference>
<evidence type="ECO:0000259" key="1">
    <source>
        <dbReference type="Pfam" id="PF22691"/>
    </source>
</evidence>
<comment type="caution">
    <text evidence="2">The sequence shown here is derived from an EMBL/GenBank/DDBJ whole genome shotgun (WGS) entry which is preliminary data.</text>
</comment>
<dbReference type="Pfam" id="PF22691">
    <property type="entry name" value="Thiolase_C_1"/>
    <property type="match status" value="1"/>
</dbReference>
<accession>A0AA41PWM9</accession>
<dbReference type="PANTHER" id="PTHR42870:SF1">
    <property type="entry name" value="NON-SPECIFIC LIPID-TRANSFER PROTEIN-LIKE 2"/>
    <property type="match status" value="1"/>
</dbReference>
<dbReference type="AlphaFoldDB" id="A0AA41PWM9"/>
<dbReference type="PANTHER" id="PTHR42870">
    <property type="entry name" value="ACETYL-COA C-ACETYLTRANSFERASE"/>
    <property type="match status" value="1"/>
</dbReference>
<reference evidence="2" key="1">
    <citation type="submission" date="2022-01" db="EMBL/GenBank/DDBJ databases">
        <title>Genome-Based Taxonomic Classification of the Phylum Actinobacteria.</title>
        <authorList>
            <person name="Gao Y."/>
        </authorList>
    </citation>
    <scope>NUCLEOTIDE SEQUENCE</scope>
    <source>
        <strain evidence="2">KLBMP 8922</strain>
    </source>
</reference>
<name>A0AA41PWM9_9ACTN</name>
<organism evidence="2 3">
    <name type="scientific">Yinghuangia soli</name>
    <dbReference type="NCBI Taxonomy" id="2908204"/>
    <lineage>
        <taxon>Bacteria</taxon>
        <taxon>Bacillati</taxon>
        <taxon>Actinomycetota</taxon>
        <taxon>Actinomycetes</taxon>
        <taxon>Kitasatosporales</taxon>
        <taxon>Streptomycetaceae</taxon>
        <taxon>Yinghuangia</taxon>
    </lineage>
</organism>